<sequence>MSILISPSDNRGWGTMMRRSRSRSMIRRRPAMRGTGLRRRIRRVISGAPMTIRRLLGLGRRRIPRTSSRTTLVAVTSRRRRRR</sequence>
<proteinExistence type="predicted"/>
<evidence type="ECO:0000256" key="1">
    <source>
        <dbReference type="SAM" id="MobiDB-lite"/>
    </source>
</evidence>
<organism evidence="2">
    <name type="scientific">Pacific black duck aviadenovirus</name>
    <dbReference type="NCBI Taxonomy" id="2798287"/>
    <lineage>
        <taxon>Viruses</taxon>
        <taxon>Varidnaviria</taxon>
        <taxon>Bamfordvirae</taxon>
        <taxon>Preplasmiviricota</taxon>
        <taxon>Polisuviricotina</taxon>
        <taxon>Pharingeaviricetes</taxon>
        <taxon>Rowavirales</taxon>
        <taxon>Adenoviridae</taxon>
        <taxon>Aviadenovirus</taxon>
    </lineage>
</organism>
<accession>A0A7T4S0A2</accession>
<name>A0A7T4S0A2_9ADEN</name>
<evidence type="ECO:0000313" key="2">
    <source>
        <dbReference type="EMBL" id="QQD36939.1"/>
    </source>
</evidence>
<dbReference type="EMBL" id="MT894382">
    <property type="protein sequence ID" value="QQD36939.1"/>
    <property type="molecule type" value="Genomic_DNA"/>
</dbReference>
<feature type="region of interest" description="Disordered" evidence="1">
    <location>
        <begin position="1"/>
        <end position="25"/>
    </location>
</feature>
<reference evidence="2" key="1">
    <citation type="journal article" date="2020" name="Sci. Rep.">
        <title>Metagenomic characterisation of additional and novel avian viruses from Australian wild ducks.</title>
        <authorList>
            <person name="Vibin J."/>
            <person name="Chamings A."/>
            <person name="Klaassen M."/>
            <person name="Alexandersen S."/>
        </authorList>
    </citation>
    <scope>NUCLEOTIDE SEQUENCE</scope>
    <source>
        <strain evidence="2">PBDAdV/PBD12.16-AU-2016</strain>
    </source>
</reference>
<protein>
    <submittedName>
        <fullName evidence="2">PVII</fullName>
    </submittedName>
</protein>